<evidence type="ECO:0000313" key="3">
    <source>
        <dbReference type="Proteomes" id="UP000318081"/>
    </source>
</evidence>
<keyword evidence="1" id="KW-0175">Coiled coil</keyword>
<dbReference type="EMBL" id="CP036432">
    <property type="protein sequence ID" value="QDV81999.1"/>
    <property type="molecule type" value="Genomic_DNA"/>
</dbReference>
<proteinExistence type="predicted"/>
<accession>A0ABX5XQ45</accession>
<evidence type="ECO:0008006" key="4">
    <source>
        <dbReference type="Google" id="ProtNLM"/>
    </source>
</evidence>
<dbReference type="Gene3D" id="2.60.120.430">
    <property type="entry name" value="Galactose-binding lectin"/>
    <property type="match status" value="1"/>
</dbReference>
<sequence>MLGTSVTIFAEFPRFRMTNPLFARSRINVYRPSKTPSHNLIHTMNRLPLLLVVLAVCLANDCRQTALAQNANLKRFQQQQQQMQRRMDQAVKDAAKNQPDLPSDPELLSLHKEFIVKAEKLAGEYERKKQYDKAREVFEAMARLVPKYPEADAGVKRMLQMQSMKDRKVIKVEATGGWQDSGAQLIKGMPVHVEVKGTWRVVLETGPEGIEIPEKMRPRDSRIKLGTLIGVIASSPSELETAKPFVVKHGGDFVADASGRLFLRMFDVDPTDNQGEMLVLIQSTFGN</sequence>
<dbReference type="Proteomes" id="UP000318081">
    <property type="component" value="Chromosome"/>
</dbReference>
<keyword evidence="3" id="KW-1185">Reference proteome</keyword>
<evidence type="ECO:0000313" key="2">
    <source>
        <dbReference type="EMBL" id="QDV81999.1"/>
    </source>
</evidence>
<gene>
    <name evidence="2" type="ORF">TBK1r_09240</name>
</gene>
<protein>
    <recommendedName>
        <fullName evidence="4">Tetratricopeptide repeat protein</fullName>
    </recommendedName>
</protein>
<organism evidence="2 3">
    <name type="scientific">Stieleria magnilauensis</name>
    <dbReference type="NCBI Taxonomy" id="2527963"/>
    <lineage>
        <taxon>Bacteria</taxon>
        <taxon>Pseudomonadati</taxon>
        <taxon>Planctomycetota</taxon>
        <taxon>Planctomycetia</taxon>
        <taxon>Pirellulales</taxon>
        <taxon>Pirellulaceae</taxon>
        <taxon>Stieleria</taxon>
    </lineage>
</organism>
<evidence type="ECO:0000256" key="1">
    <source>
        <dbReference type="SAM" id="Coils"/>
    </source>
</evidence>
<feature type="coiled-coil region" evidence="1">
    <location>
        <begin position="66"/>
        <end position="93"/>
    </location>
</feature>
<name>A0ABX5XQ45_9BACT</name>
<reference evidence="2 3" key="1">
    <citation type="submission" date="2019-02" db="EMBL/GenBank/DDBJ databases">
        <title>Deep-cultivation of Planctomycetes and their phenomic and genomic characterization uncovers novel biology.</title>
        <authorList>
            <person name="Wiegand S."/>
            <person name="Jogler M."/>
            <person name="Boedeker C."/>
            <person name="Pinto D."/>
            <person name="Vollmers J."/>
            <person name="Rivas-Marin E."/>
            <person name="Kohn T."/>
            <person name="Peeters S.H."/>
            <person name="Heuer A."/>
            <person name="Rast P."/>
            <person name="Oberbeckmann S."/>
            <person name="Bunk B."/>
            <person name="Jeske O."/>
            <person name="Meyerdierks A."/>
            <person name="Storesund J.E."/>
            <person name="Kallscheuer N."/>
            <person name="Luecker S."/>
            <person name="Lage O.M."/>
            <person name="Pohl T."/>
            <person name="Merkel B.J."/>
            <person name="Hornburger P."/>
            <person name="Mueller R.-W."/>
            <person name="Bruemmer F."/>
            <person name="Labrenz M."/>
            <person name="Spormann A.M."/>
            <person name="Op den Camp H."/>
            <person name="Overmann J."/>
            <person name="Amann R."/>
            <person name="Jetten M.S.M."/>
            <person name="Mascher T."/>
            <person name="Medema M.H."/>
            <person name="Devos D.P."/>
            <person name="Kaster A.-K."/>
            <person name="Ovreas L."/>
            <person name="Rohde M."/>
            <person name="Galperin M.Y."/>
            <person name="Jogler C."/>
        </authorList>
    </citation>
    <scope>NUCLEOTIDE SEQUENCE [LARGE SCALE GENOMIC DNA]</scope>
    <source>
        <strain evidence="2 3">TBK1r</strain>
    </source>
</reference>